<keyword evidence="2" id="KW-0812">Transmembrane</keyword>
<evidence type="ECO:0008006" key="5">
    <source>
        <dbReference type="Google" id="ProtNLM"/>
    </source>
</evidence>
<keyword evidence="2" id="KW-0472">Membrane</keyword>
<accession>A0A7I9WII0</accession>
<sequence length="262" mass="27964">MSDPSGPDQEPSRTDAEADTEAGRTHDDPATEVFAAPDQANQQTEPAITPGERRYTAPSGMDAGSTQIIGRTADEPATEVFAPQVDPAFAGPGAGPRPAGPQTIPPRTDAPKVPGRKRSWGWVIAVVLVIAALAAVAILTTVLLTRGEDSAASQEDQVRETIQSFDTAIQNGDLAKLRSVTCGATADSYIKYDDRQWQDTHAKVSAAKQYPVVASVDQVVVNGDHAEANVTSFMAFDPATRSTRSFDLEFRDNTWKICQAPQ</sequence>
<evidence type="ECO:0000256" key="2">
    <source>
        <dbReference type="SAM" id="Phobius"/>
    </source>
</evidence>
<feature type="region of interest" description="Disordered" evidence="1">
    <location>
        <begin position="85"/>
        <end position="115"/>
    </location>
</feature>
<dbReference type="EMBL" id="BLKT01000003">
    <property type="protein sequence ID" value="GFG57399.1"/>
    <property type="molecule type" value="Genomic_DNA"/>
</dbReference>
<dbReference type="RefSeq" id="WP_179968210.1">
    <property type="nucleotide sequence ID" value="NZ_BAAAMC010000038.1"/>
</dbReference>
<proteinExistence type="predicted"/>
<dbReference type="InterPro" id="IPR032710">
    <property type="entry name" value="NTF2-like_dom_sf"/>
</dbReference>
<name>A0A7I9WII0_9MYCO</name>
<comment type="caution">
    <text evidence="3">The sequence shown here is derived from an EMBL/GenBank/DDBJ whole genome shotgun (WGS) entry which is preliminary data.</text>
</comment>
<keyword evidence="2" id="KW-1133">Transmembrane helix</keyword>
<feature type="region of interest" description="Disordered" evidence="1">
    <location>
        <begin position="1"/>
        <end position="66"/>
    </location>
</feature>
<evidence type="ECO:0000313" key="3">
    <source>
        <dbReference type="EMBL" id="GFG57399.1"/>
    </source>
</evidence>
<reference evidence="3 4" key="1">
    <citation type="journal article" date="2019" name="Emerg. Microbes Infect.">
        <title>Comprehensive subspecies identification of 175 nontuberculous mycobacteria species based on 7547 genomic profiles.</title>
        <authorList>
            <person name="Matsumoto Y."/>
            <person name="Kinjo T."/>
            <person name="Motooka D."/>
            <person name="Nabeya D."/>
            <person name="Jung N."/>
            <person name="Uechi K."/>
            <person name="Horii T."/>
            <person name="Iida T."/>
            <person name="Fujita J."/>
            <person name="Nakamura S."/>
        </authorList>
    </citation>
    <scope>NUCLEOTIDE SEQUENCE [LARGE SCALE GENOMIC DNA]</scope>
    <source>
        <strain evidence="3 4">JCM 13392</strain>
    </source>
</reference>
<evidence type="ECO:0000256" key="1">
    <source>
        <dbReference type="SAM" id="MobiDB-lite"/>
    </source>
</evidence>
<feature type="transmembrane region" description="Helical" evidence="2">
    <location>
        <begin position="120"/>
        <end position="144"/>
    </location>
</feature>
<gene>
    <name evidence="3" type="ORF">MMUR_15350</name>
</gene>
<protein>
    <recommendedName>
        <fullName evidence="5">DUF4878 domain-containing protein</fullName>
    </recommendedName>
</protein>
<keyword evidence="4" id="KW-1185">Reference proteome</keyword>
<feature type="compositionally biased region" description="Basic and acidic residues" evidence="1">
    <location>
        <begin position="10"/>
        <end position="29"/>
    </location>
</feature>
<dbReference type="AlphaFoldDB" id="A0A7I9WII0"/>
<evidence type="ECO:0000313" key="4">
    <source>
        <dbReference type="Proteomes" id="UP000465241"/>
    </source>
</evidence>
<organism evidence="3 4">
    <name type="scientific">Mycolicibacterium murale</name>
    <dbReference type="NCBI Taxonomy" id="182220"/>
    <lineage>
        <taxon>Bacteria</taxon>
        <taxon>Bacillati</taxon>
        <taxon>Actinomycetota</taxon>
        <taxon>Actinomycetes</taxon>
        <taxon>Mycobacteriales</taxon>
        <taxon>Mycobacteriaceae</taxon>
        <taxon>Mycolicibacterium</taxon>
    </lineage>
</organism>
<dbReference type="SUPFAM" id="SSF54427">
    <property type="entry name" value="NTF2-like"/>
    <property type="match status" value="1"/>
</dbReference>
<feature type="compositionally biased region" description="Low complexity" evidence="1">
    <location>
        <begin position="87"/>
        <end position="101"/>
    </location>
</feature>
<dbReference type="Gene3D" id="3.10.450.50">
    <property type="match status" value="1"/>
</dbReference>
<dbReference type="Proteomes" id="UP000465241">
    <property type="component" value="Unassembled WGS sequence"/>
</dbReference>